<sequence>MSNNLQRLGGQAVDHAKECLNARGTVEMRANDLRLLAKIGHDEGDDARGGTVGIEGERRTG</sequence>
<dbReference type="EMBL" id="VTXP01000008">
    <property type="protein sequence ID" value="NOJ24194.1"/>
    <property type="molecule type" value="Genomic_DNA"/>
</dbReference>
<name>A0AAP6ZU09_9VIBR</name>
<reference evidence="2 3" key="1">
    <citation type="submission" date="2019-09" db="EMBL/GenBank/DDBJ databases">
        <title>Draft genome sequencing and comparative genomics of hatchery-associated Vibrios.</title>
        <authorList>
            <person name="Kehlet-Delgado H."/>
            <person name="Mueller R.S."/>
        </authorList>
    </citation>
    <scope>NUCLEOTIDE SEQUENCE [LARGE SCALE GENOMIC DNA]</scope>
    <source>
        <strain evidence="2 3">09-121-3</strain>
    </source>
</reference>
<evidence type="ECO:0000256" key="1">
    <source>
        <dbReference type="SAM" id="MobiDB-lite"/>
    </source>
</evidence>
<protein>
    <submittedName>
        <fullName evidence="2">Uncharacterized protein</fullName>
    </submittedName>
</protein>
<evidence type="ECO:0000313" key="3">
    <source>
        <dbReference type="Proteomes" id="UP000576645"/>
    </source>
</evidence>
<dbReference type="Proteomes" id="UP000576645">
    <property type="component" value="Unassembled WGS sequence"/>
</dbReference>
<evidence type="ECO:0000313" key="2">
    <source>
        <dbReference type="EMBL" id="NOJ24194.1"/>
    </source>
</evidence>
<comment type="caution">
    <text evidence="2">The sequence shown here is derived from an EMBL/GenBank/DDBJ whole genome shotgun (WGS) entry which is preliminary data.</text>
</comment>
<organism evidence="2 3">
    <name type="scientific">Vibrio coralliilyticus</name>
    <dbReference type="NCBI Taxonomy" id="190893"/>
    <lineage>
        <taxon>Bacteria</taxon>
        <taxon>Pseudomonadati</taxon>
        <taxon>Pseudomonadota</taxon>
        <taxon>Gammaproteobacteria</taxon>
        <taxon>Vibrionales</taxon>
        <taxon>Vibrionaceae</taxon>
        <taxon>Vibrio</taxon>
    </lineage>
</organism>
<dbReference type="AlphaFoldDB" id="A0AAP6ZU09"/>
<proteinExistence type="predicted"/>
<accession>A0AAP6ZU09</accession>
<gene>
    <name evidence="2" type="ORF">F0238_15765</name>
</gene>
<feature type="region of interest" description="Disordered" evidence="1">
    <location>
        <begin position="42"/>
        <end position="61"/>
    </location>
</feature>